<dbReference type="Proteomes" id="UP000046395">
    <property type="component" value="Unassembled WGS sequence"/>
</dbReference>
<dbReference type="AlphaFoldDB" id="A0A5S6QS07"/>
<sequence length="90" mass="10455">MLQYDCREKMGHSGDQTRKTEEVALVRRRVFISPNLSQMNRKNAVRNRAAASCAYASPEKHDGRRAQKDGLCDVRERYLRCKCRKCTPHT</sequence>
<accession>A0A5S6QS07</accession>
<keyword evidence="1" id="KW-1185">Reference proteome</keyword>
<proteinExistence type="predicted"/>
<dbReference type="WBParaSite" id="TMUE_2000009677.1">
    <property type="protein sequence ID" value="TMUE_2000009677.1"/>
    <property type="gene ID" value="WBGene00290651"/>
</dbReference>
<protein>
    <submittedName>
        <fullName evidence="2">Uncharacterized protein</fullName>
    </submittedName>
</protein>
<name>A0A5S6QS07_TRIMR</name>
<organism evidence="1 2">
    <name type="scientific">Trichuris muris</name>
    <name type="common">Mouse whipworm</name>
    <dbReference type="NCBI Taxonomy" id="70415"/>
    <lineage>
        <taxon>Eukaryota</taxon>
        <taxon>Metazoa</taxon>
        <taxon>Ecdysozoa</taxon>
        <taxon>Nematoda</taxon>
        <taxon>Enoplea</taxon>
        <taxon>Dorylaimia</taxon>
        <taxon>Trichinellida</taxon>
        <taxon>Trichuridae</taxon>
        <taxon>Trichuris</taxon>
    </lineage>
</organism>
<evidence type="ECO:0000313" key="1">
    <source>
        <dbReference type="Proteomes" id="UP000046395"/>
    </source>
</evidence>
<evidence type="ECO:0000313" key="2">
    <source>
        <dbReference type="WBParaSite" id="TMUE_2000009677.1"/>
    </source>
</evidence>
<reference evidence="2" key="1">
    <citation type="submission" date="2019-12" db="UniProtKB">
        <authorList>
            <consortium name="WormBaseParasite"/>
        </authorList>
    </citation>
    <scope>IDENTIFICATION</scope>
</reference>